<protein>
    <recommendedName>
        <fullName evidence="2">Fungal-type protein kinase domain-containing protein</fullName>
    </recommendedName>
</protein>
<dbReference type="eggNOG" id="ENOG502SXF9">
    <property type="taxonomic scope" value="Eukaryota"/>
</dbReference>
<evidence type="ECO:0000259" key="2">
    <source>
        <dbReference type="Pfam" id="PF17667"/>
    </source>
</evidence>
<dbReference type="Pfam" id="PF17667">
    <property type="entry name" value="Pkinase_fungal"/>
    <property type="match status" value="1"/>
</dbReference>
<dbReference type="PROSITE" id="PS00109">
    <property type="entry name" value="PROTEIN_KINASE_TYR"/>
    <property type="match status" value="1"/>
</dbReference>
<reference evidence="3 4" key="1">
    <citation type="journal article" date="2012" name="Science">
        <title>The Paleozoic origin of enzymatic lignin decomposition reconstructed from 31 fungal genomes.</title>
        <authorList>
            <person name="Floudas D."/>
            <person name="Binder M."/>
            <person name="Riley R."/>
            <person name="Barry K."/>
            <person name="Blanchette R.A."/>
            <person name="Henrissat B."/>
            <person name="Martinez A.T."/>
            <person name="Otillar R."/>
            <person name="Spatafora J.W."/>
            <person name="Yadav J.S."/>
            <person name="Aerts A."/>
            <person name="Benoit I."/>
            <person name="Boyd A."/>
            <person name="Carlson A."/>
            <person name="Copeland A."/>
            <person name="Coutinho P.M."/>
            <person name="de Vries R.P."/>
            <person name="Ferreira P."/>
            <person name="Findley K."/>
            <person name="Foster B."/>
            <person name="Gaskell J."/>
            <person name="Glotzer D."/>
            <person name="Gorecki P."/>
            <person name="Heitman J."/>
            <person name="Hesse C."/>
            <person name="Hori C."/>
            <person name="Igarashi K."/>
            <person name="Jurgens J.A."/>
            <person name="Kallen N."/>
            <person name="Kersten P."/>
            <person name="Kohler A."/>
            <person name="Kuees U."/>
            <person name="Kumar T.K.A."/>
            <person name="Kuo A."/>
            <person name="LaButti K."/>
            <person name="Larrondo L.F."/>
            <person name="Lindquist E."/>
            <person name="Ling A."/>
            <person name="Lombard V."/>
            <person name="Lucas S."/>
            <person name="Lundell T."/>
            <person name="Martin R."/>
            <person name="McLaughlin D.J."/>
            <person name="Morgenstern I."/>
            <person name="Morin E."/>
            <person name="Murat C."/>
            <person name="Nagy L.G."/>
            <person name="Nolan M."/>
            <person name="Ohm R.A."/>
            <person name="Patyshakuliyeva A."/>
            <person name="Rokas A."/>
            <person name="Ruiz-Duenas F.J."/>
            <person name="Sabat G."/>
            <person name="Salamov A."/>
            <person name="Samejima M."/>
            <person name="Schmutz J."/>
            <person name="Slot J.C."/>
            <person name="St John F."/>
            <person name="Stenlid J."/>
            <person name="Sun H."/>
            <person name="Sun S."/>
            <person name="Syed K."/>
            <person name="Tsang A."/>
            <person name="Wiebenga A."/>
            <person name="Young D."/>
            <person name="Pisabarro A."/>
            <person name="Eastwood D.C."/>
            <person name="Martin F."/>
            <person name="Cullen D."/>
            <person name="Grigoriev I.V."/>
            <person name="Hibbett D.S."/>
        </authorList>
    </citation>
    <scope>NUCLEOTIDE SEQUENCE</scope>
    <source>
        <strain evidence="4">FP-58527</strain>
    </source>
</reference>
<organism evidence="3 4">
    <name type="scientific">Fomitopsis schrenkii</name>
    <name type="common">Brown rot fungus</name>
    <dbReference type="NCBI Taxonomy" id="2126942"/>
    <lineage>
        <taxon>Eukaryota</taxon>
        <taxon>Fungi</taxon>
        <taxon>Dikarya</taxon>
        <taxon>Basidiomycota</taxon>
        <taxon>Agaricomycotina</taxon>
        <taxon>Agaricomycetes</taxon>
        <taxon>Polyporales</taxon>
        <taxon>Fomitopsis</taxon>
    </lineage>
</organism>
<dbReference type="Gene3D" id="1.10.510.10">
    <property type="entry name" value="Transferase(Phosphotransferase) domain 1"/>
    <property type="match status" value="1"/>
</dbReference>
<dbReference type="InterPro" id="IPR011009">
    <property type="entry name" value="Kinase-like_dom_sf"/>
</dbReference>
<dbReference type="InParanoid" id="S8FC64"/>
<proteinExistence type="predicted"/>
<evidence type="ECO:0000256" key="1">
    <source>
        <dbReference type="SAM" id="MobiDB-lite"/>
    </source>
</evidence>
<feature type="region of interest" description="Disordered" evidence="1">
    <location>
        <begin position="704"/>
        <end position="750"/>
    </location>
</feature>
<dbReference type="HOGENOM" id="CLU_010865_0_0_1"/>
<feature type="region of interest" description="Disordered" evidence="1">
    <location>
        <begin position="1"/>
        <end position="27"/>
    </location>
</feature>
<gene>
    <name evidence="3" type="ORF">FOMPIDRAFT_62610</name>
</gene>
<feature type="compositionally biased region" description="Basic residues" evidence="1">
    <location>
        <begin position="732"/>
        <end position="741"/>
    </location>
</feature>
<dbReference type="GO" id="GO:0004672">
    <property type="term" value="F:protein kinase activity"/>
    <property type="evidence" value="ECO:0007669"/>
    <property type="project" value="InterPro"/>
</dbReference>
<feature type="compositionally biased region" description="Basic and acidic residues" evidence="1">
    <location>
        <begin position="15"/>
        <end position="27"/>
    </location>
</feature>
<evidence type="ECO:0000313" key="3">
    <source>
        <dbReference type="EMBL" id="EPS96124.1"/>
    </source>
</evidence>
<dbReference type="InterPro" id="IPR008266">
    <property type="entry name" value="Tyr_kinase_AS"/>
</dbReference>
<dbReference type="Proteomes" id="UP000015241">
    <property type="component" value="Unassembled WGS sequence"/>
</dbReference>
<dbReference type="EMBL" id="KE504194">
    <property type="protein sequence ID" value="EPS96124.1"/>
    <property type="molecule type" value="Genomic_DNA"/>
</dbReference>
<accession>S8FC64</accession>
<dbReference type="OrthoDB" id="2797568at2759"/>
<sequence length="750" mass="86034">MQGTERTHKSATRSVFKEHTRQNSEVNKDSWAAEISGKISLINEPLQDFFEDYIPCHSKFEGHRPWTDPAEVFKAVPSSGKETDKYPHLIKGLRQLVSGFDDVRRPKFADGSKCAVRFPFKEWEEEHHYTLPDILMSFPGEDDNDDTWAKTWHRIAMVCEVKNADDPINESAPWPSIRQSGTGVLTQLAKSARNLMLTHGMLFVFVVGIYKDSARIYRFDRAACVVSRSIDIKKKPWPLHELLWRICHYEAPVGGVPGATPVARLLGEDPTLFRASEQDKDMADDKCKEIGQHPLSEDERRACRWMTVAKYDSDGSLIGSTRILLYRIRSLNPRLFSRATVVWEGYEDGTWKRLAVKDAWRQVARDREDAFYDQIRESMRDRGELFGLARMKCGDDLGAREAAKLVPCEDGSCPWPAPYEFYHRTVCRGPPDAAGRRDDSEYNERSHMRLVFETVGRPLSQFKSTKELIRGFRDAIYGHRQAYRAGIIHRDISENNVMLSDDLMSFFVGFLLDFDYGFNWKEKIPSMGATNQDGMTEEAKAELDNWMIRMILKERTGTLYFMAVDILETHLTHDFRHDLESFFWLLLCVILRYTATTCFPPNEPYATVFGAQTDRLSASVKLNFLRNEMDWEVKDNKPLTTLIREYKQLCYFSMRKPLEPEAKVVPLTYDAVLALFDEALADPDWPQNDHALPFKMPTNAVTSVSRAAGSRGGEKRRELPGDEDPLTQPAPKRAHVYRRPARNPNVAGAV</sequence>
<dbReference type="PANTHER" id="PTHR38248">
    <property type="entry name" value="FUNK1 6"/>
    <property type="match status" value="1"/>
</dbReference>
<dbReference type="STRING" id="743788.S8FC64"/>
<dbReference type="PANTHER" id="PTHR38248:SF2">
    <property type="entry name" value="FUNK1 11"/>
    <property type="match status" value="1"/>
</dbReference>
<name>S8FC64_FOMSC</name>
<dbReference type="AlphaFoldDB" id="S8FC64"/>
<feature type="domain" description="Fungal-type protein kinase" evidence="2">
    <location>
        <begin position="148"/>
        <end position="589"/>
    </location>
</feature>
<keyword evidence="4" id="KW-1185">Reference proteome</keyword>
<dbReference type="SUPFAM" id="SSF56112">
    <property type="entry name" value="Protein kinase-like (PK-like)"/>
    <property type="match status" value="1"/>
</dbReference>
<dbReference type="InterPro" id="IPR040976">
    <property type="entry name" value="Pkinase_fungal"/>
</dbReference>
<evidence type="ECO:0000313" key="4">
    <source>
        <dbReference type="Proteomes" id="UP000015241"/>
    </source>
</evidence>